<dbReference type="CDD" id="cd07808">
    <property type="entry name" value="ASKHA_NBD_FGGY_EcXK-like"/>
    <property type="match status" value="1"/>
</dbReference>
<feature type="domain" description="Carbohydrate kinase FGGY C-terminal" evidence="8">
    <location>
        <begin position="273"/>
        <end position="463"/>
    </location>
</feature>
<sequence>MVIDLLYKYNSRKKVTQMKALLGLDLGTSAAKCLVMDLQGKVLGVASTAYPTYTPQPGWVEQKPIDWWHACVNSVRACLREIPSTVSIEGIALSGHMSALCMVDSEGNALLPSITLSDTRSETQTSWLGANYRDKLVGVSGNVPIDALLLPKLLWVKETLPEVLATTHRLLFPKDYLLYRLTGRFVTEPTDAGNSMVYDVQRGKWDDDLIRQFGLPTSVFPDVVDTTEQVGDLLPEAASVLGLQPGVPVVAGGADMACSALGTGAVSPGVVSITIGTAAQVLTTVPAIHRDGIGKITFHRHALPQSFYALGSIFTGGLAMNWLSSVLFDRSSGSYQVNDIVKLGELASTVAAKDSALMFLPFLVGRGSPKFSADARACFIGLSAHTRQGALARAVMEGVSFNILECLDVFAQMGNPITRVHMGGGGSKLAVWRSILADVLGIEIHLMETRDASAIGAAIIAGVGIGAYPDVATAANTLVHTGEVVVPSLSQTAIYNKKYQTYRKLIESISPLFSEIANS</sequence>
<keyword evidence="5 6" id="KW-0067">ATP-binding</keyword>
<dbReference type="Proteomes" id="UP001164803">
    <property type="component" value="Plasmid unnamed1"/>
</dbReference>
<dbReference type="InterPro" id="IPR018485">
    <property type="entry name" value="FGGY_C"/>
</dbReference>
<keyword evidence="4 6" id="KW-0418">Kinase</keyword>
<gene>
    <name evidence="6 10" type="primary">xylB</name>
    <name evidence="9" type="ORF">NZD86_19345</name>
    <name evidence="10" type="ORF">NZD86_23720</name>
</gene>
<evidence type="ECO:0000256" key="5">
    <source>
        <dbReference type="ARBA" id="ARBA00022840"/>
    </source>
</evidence>
<dbReference type="InterPro" id="IPR050406">
    <property type="entry name" value="FGGY_Carb_Kinase"/>
</dbReference>
<evidence type="ECO:0000313" key="9">
    <source>
        <dbReference type="EMBL" id="WAH36359.1"/>
    </source>
</evidence>
<dbReference type="InterPro" id="IPR043129">
    <property type="entry name" value="ATPase_NBD"/>
</dbReference>
<evidence type="ECO:0000313" key="10">
    <source>
        <dbReference type="EMBL" id="WAH39375.1"/>
    </source>
</evidence>
<dbReference type="NCBIfam" id="TIGR01312">
    <property type="entry name" value="XylB"/>
    <property type="match status" value="1"/>
</dbReference>
<name>A0ABY6Z920_9BACL</name>
<dbReference type="GO" id="GO:0004856">
    <property type="term" value="F:D-xylulokinase activity"/>
    <property type="evidence" value="ECO:0007669"/>
    <property type="project" value="UniProtKB-EC"/>
</dbReference>
<keyword evidence="6" id="KW-0859">Xylose metabolism</keyword>
<protein>
    <recommendedName>
        <fullName evidence="6">Xylulose kinase</fullName>
        <shortName evidence="6">Xylulokinase</shortName>
        <ecNumber evidence="6">2.7.1.17</ecNumber>
    </recommendedName>
</protein>
<dbReference type="SUPFAM" id="SSF53067">
    <property type="entry name" value="Actin-like ATPase domain"/>
    <property type="match status" value="2"/>
</dbReference>
<evidence type="ECO:0000256" key="1">
    <source>
        <dbReference type="ARBA" id="ARBA00009156"/>
    </source>
</evidence>
<dbReference type="Pfam" id="PF00370">
    <property type="entry name" value="FGGY_N"/>
    <property type="match status" value="1"/>
</dbReference>
<comment type="similarity">
    <text evidence="1 6">Belongs to the FGGY kinase family.</text>
</comment>
<dbReference type="RefSeq" id="WP_268043690.1">
    <property type="nucleotide sequence ID" value="NZ_CP104064.1"/>
</dbReference>
<dbReference type="PIRSF" id="PIRSF000538">
    <property type="entry name" value="GlpK"/>
    <property type="match status" value="1"/>
</dbReference>
<dbReference type="PANTHER" id="PTHR43095:SF5">
    <property type="entry name" value="XYLULOSE KINASE"/>
    <property type="match status" value="1"/>
</dbReference>
<dbReference type="InterPro" id="IPR000577">
    <property type="entry name" value="Carb_kinase_FGGY"/>
</dbReference>
<evidence type="ECO:0000256" key="2">
    <source>
        <dbReference type="ARBA" id="ARBA00022679"/>
    </source>
</evidence>
<feature type="domain" description="Carbohydrate kinase FGGY N-terminal" evidence="7">
    <location>
        <begin position="21"/>
        <end position="262"/>
    </location>
</feature>
<dbReference type="PANTHER" id="PTHR43095">
    <property type="entry name" value="SUGAR KINASE"/>
    <property type="match status" value="1"/>
</dbReference>
<evidence type="ECO:0000259" key="7">
    <source>
        <dbReference type="Pfam" id="PF00370"/>
    </source>
</evidence>
<organism evidence="10 11">
    <name type="scientific">Alicyclobacillus dauci</name>
    <dbReference type="NCBI Taxonomy" id="1475485"/>
    <lineage>
        <taxon>Bacteria</taxon>
        <taxon>Bacillati</taxon>
        <taxon>Bacillota</taxon>
        <taxon>Bacilli</taxon>
        <taxon>Bacillales</taxon>
        <taxon>Alicyclobacillaceae</taxon>
        <taxon>Alicyclobacillus</taxon>
    </lineage>
</organism>
<dbReference type="Gene3D" id="3.30.420.40">
    <property type="match status" value="2"/>
</dbReference>
<dbReference type="EC" id="2.7.1.17" evidence="6"/>
<reference evidence="10" key="1">
    <citation type="submission" date="2022-08" db="EMBL/GenBank/DDBJ databases">
        <title>Alicyclobacillus dauci DSM2870, complete genome.</title>
        <authorList>
            <person name="Wang Q."/>
            <person name="Cai R."/>
            <person name="Wang Z."/>
        </authorList>
    </citation>
    <scope>NUCLEOTIDE SEQUENCE</scope>
    <source>
        <strain evidence="10">DSM 28700</strain>
        <plasmid evidence="10">unnamed1</plasmid>
    </source>
</reference>
<evidence type="ECO:0000259" key="8">
    <source>
        <dbReference type="Pfam" id="PF02782"/>
    </source>
</evidence>
<evidence type="ECO:0000313" key="11">
    <source>
        <dbReference type="Proteomes" id="UP001164803"/>
    </source>
</evidence>
<keyword evidence="10" id="KW-0614">Plasmid</keyword>
<dbReference type="EMBL" id="CP104065">
    <property type="protein sequence ID" value="WAH39375.1"/>
    <property type="molecule type" value="Genomic_DNA"/>
</dbReference>
<dbReference type="InterPro" id="IPR006000">
    <property type="entry name" value="Xylulokinase"/>
</dbReference>
<dbReference type="InterPro" id="IPR018484">
    <property type="entry name" value="FGGY_N"/>
</dbReference>
<dbReference type="Proteomes" id="UP001164803">
    <property type="component" value="Chromosome"/>
</dbReference>
<dbReference type="Pfam" id="PF02782">
    <property type="entry name" value="FGGY_C"/>
    <property type="match status" value="1"/>
</dbReference>
<evidence type="ECO:0000256" key="3">
    <source>
        <dbReference type="ARBA" id="ARBA00022741"/>
    </source>
</evidence>
<evidence type="ECO:0000256" key="6">
    <source>
        <dbReference type="RuleBase" id="RU364073"/>
    </source>
</evidence>
<keyword evidence="3 6" id="KW-0547">Nucleotide-binding</keyword>
<keyword evidence="11" id="KW-1185">Reference proteome</keyword>
<keyword evidence="6" id="KW-0119">Carbohydrate metabolism</keyword>
<keyword evidence="2 6" id="KW-0808">Transferase</keyword>
<proteinExistence type="inferred from homology"/>
<comment type="catalytic activity">
    <reaction evidence="6">
        <text>D-xylulose + ATP = D-xylulose 5-phosphate + ADP + H(+)</text>
        <dbReference type="Rhea" id="RHEA:10964"/>
        <dbReference type="ChEBI" id="CHEBI:15378"/>
        <dbReference type="ChEBI" id="CHEBI:17140"/>
        <dbReference type="ChEBI" id="CHEBI:30616"/>
        <dbReference type="ChEBI" id="CHEBI:57737"/>
        <dbReference type="ChEBI" id="CHEBI:456216"/>
        <dbReference type="EC" id="2.7.1.17"/>
    </reaction>
</comment>
<geneLocation type="plasmid" evidence="10 11">
    <name>unnamed1</name>
</geneLocation>
<dbReference type="EMBL" id="CP104064">
    <property type="protein sequence ID" value="WAH36359.1"/>
    <property type="molecule type" value="Genomic_DNA"/>
</dbReference>
<evidence type="ECO:0000256" key="4">
    <source>
        <dbReference type="ARBA" id="ARBA00022777"/>
    </source>
</evidence>
<accession>A0ABY6Z920</accession>